<evidence type="ECO:0000256" key="2">
    <source>
        <dbReference type="ARBA" id="ARBA00022676"/>
    </source>
</evidence>
<keyword evidence="4" id="KW-0472">Membrane</keyword>
<feature type="signal peptide" evidence="5">
    <location>
        <begin position="1"/>
        <end position="17"/>
    </location>
</feature>
<dbReference type="GO" id="GO:0008194">
    <property type="term" value="F:UDP-glycosyltransferase activity"/>
    <property type="evidence" value="ECO:0007669"/>
    <property type="project" value="InterPro"/>
</dbReference>
<comment type="similarity">
    <text evidence="1">Belongs to the UDP-glycosyltransferase family.</text>
</comment>
<organism evidence="6 7">
    <name type="scientific">Leptosia nina</name>
    <dbReference type="NCBI Taxonomy" id="320188"/>
    <lineage>
        <taxon>Eukaryota</taxon>
        <taxon>Metazoa</taxon>
        <taxon>Ecdysozoa</taxon>
        <taxon>Arthropoda</taxon>
        <taxon>Hexapoda</taxon>
        <taxon>Insecta</taxon>
        <taxon>Pterygota</taxon>
        <taxon>Neoptera</taxon>
        <taxon>Endopterygota</taxon>
        <taxon>Lepidoptera</taxon>
        <taxon>Glossata</taxon>
        <taxon>Ditrysia</taxon>
        <taxon>Papilionoidea</taxon>
        <taxon>Pieridae</taxon>
        <taxon>Pierinae</taxon>
        <taxon>Leptosia</taxon>
    </lineage>
</organism>
<evidence type="ECO:0000256" key="5">
    <source>
        <dbReference type="SAM" id="SignalP"/>
    </source>
</evidence>
<feature type="transmembrane region" description="Helical" evidence="4">
    <location>
        <begin position="479"/>
        <end position="505"/>
    </location>
</feature>
<evidence type="ECO:0008006" key="8">
    <source>
        <dbReference type="Google" id="ProtNLM"/>
    </source>
</evidence>
<accession>A0AAV1JE53</accession>
<keyword evidence="2" id="KW-0328">Glycosyltransferase</keyword>
<dbReference type="InterPro" id="IPR002213">
    <property type="entry name" value="UDP_glucos_trans"/>
</dbReference>
<name>A0AAV1JE53_9NEOP</name>
<protein>
    <recommendedName>
        <fullName evidence="8">Glucuronosyltransferase</fullName>
    </recommendedName>
</protein>
<dbReference type="InterPro" id="IPR050271">
    <property type="entry name" value="UDP-glycosyltransferase"/>
</dbReference>
<dbReference type="Proteomes" id="UP001497472">
    <property type="component" value="Unassembled WGS sequence"/>
</dbReference>
<keyword evidence="5" id="KW-0732">Signal</keyword>
<evidence type="ECO:0000313" key="7">
    <source>
        <dbReference type="Proteomes" id="UP001497472"/>
    </source>
</evidence>
<dbReference type="AlphaFoldDB" id="A0AAV1JE53"/>
<dbReference type="Pfam" id="PF00201">
    <property type="entry name" value="UDPGT"/>
    <property type="match status" value="1"/>
</dbReference>
<proteinExistence type="inferred from homology"/>
<feature type="chain" id="PRO_5043359557" description="Glucuronosyltransferase" evidence="5">
    <location>
        <begin position="18"/>
        <end position="514"/>
    </location>
</feature>
<evidence type="ECO:0000313" key="6">
    <source>
        <dbReference type="EMBL" id="CAK1547651.1"/>
    </source>
</evidence>
<gene>
    <name evidence="6" type="ORF">LNINA_LOCUS7111</name>
</gene>
<dbReference type="CDD" id="cd03784">
    <property type="entry name" value="GT1_Gtf-like"/>
    <property type="match status" value="1"/>
</dbReference>
<evidence type="ECO:0000256" key="4">
    <source>
        <dbReference type="SAM" id="Phobius"/>
    </source>
</evidence>
<keyword evidence="4" id="KW-0812">Transmembrane</keyword>
<dbReference type="Gene3D" id="3.40.50.2000">
    <property type="entry name" value="Glycogen Phosphorylase B"/>
    <property type="match status" value="2"/>
</dbReference>
<reference evidence="6 7" key="1">
    <citation type="submission" date="2023-11" db="EMBL/GenBank/DDBJ databases">
        <authorList>
            <person name="Okamura Y."/>
        </authorList>
    </citation>
    <scope>NUCLEOTIDE SEQUENCE [LARGE SCALE GENOMIC DNA]</scope>
</reference>
<sequence length="514" mass="59802">MSSALFILFCVITESYTARILAVFPSPSVSHQVVFRPLTLELAKRGHELTIITPDPIFNSKSTENYREIDVHNISYSIWQSQFVYNVGFGMKENMYPQMETLLTMITEVISVQLEQPEVQQLIKNQEKYDLLLLEAWPRQALVYTYLFKAPAILISSLAVMFGKDEDNVGAPKHPFLYPMMLQQKIYNLTFWEKIEELSKRIWFYGVLDALEAYELEVFRKQLGADLPSYEELSNNIDMLFLNSHPMWMNNQPLPPNVITMWGIHKNPEKTLPSDLQNYLDSSKNGVIYLSFGSNVFSSLLAPEKIQVFVRVFSKLPYDVLWKWETDVLPNKSDNIKISKWLPQTDVLKHPKIKFFITQGGLQSTDEAVSAGVPILGVPMFGDQWFNIDKILYYKIGVKVDMETITEEVLEETIQNMLSNRDRYRENTIRLRKLMVDQPQSALERAVWWTEYVLRHGGAKHLRAATANMPWTEFYEIEFLLNLAAIAFGVLVSILFIFYLLWIWLCVRRKQKND</sequence>
<dbReference type="PANTHER" id="PTHR48043:SF159">
    <property type="entry name" value="EG:EG0003.4 PROTEIN-RELATED"/>
    <property type="match status" value="1"/>
</dbReference>
<keyword evidence="7" id="KW-1185">Reference proteome</keyword>
<comment type="caution">
    <text evidence="6">The sequence shown here is derived from an EMBL/GenBank/DDBJ whole genome shotgun (WGS) entry which is preliminary data.</text>
</comment>
<evidence type="ECO:0000256" key="1">
    <source>
        <dbReference type="ARBA" id="ARBA00009995"/>
    </source>
</evidence>
<dbReference type="PANTHER" id="PTHR48043">
    <property type="entry name" value="EG:EG0003.4 PROTEIN-RELATED"/>
    <property type="match status" value="1"/>
</dbReference>
<dbReference type="EMBL" id="CAVLEF010000009">
    <property type="protein sequence ID" value="CAK1547651.1"/>
    <property type="molecule type" value="Genomic_DNA"/>
</dbReference>
<keyword evidence="4" id="KW-1133">Transmembrane helix</keyword>
<evidence type="ECO:0000256" key="3">
    <source>
        <dbReference type="ARBA" id="ARBA00022679"/>
    </source>
</evidence>
<dbReference type="SUPFAM" id="SSF53756">
    <property type="entry name" value="UDP-Glycosyltransferase/glycogen phosphorylase"/>
    <property type="match status" value="1"/>
</dbReference>
<dbReference type="FunFam" id="3.40.50.2000:FF:000050">
    <property type="entry name" value="UDP-glucuronosyltransferase"/>
    <property type="match status" value="1"/>
</dbReference>
<keyword evidence="3" id="KW-0808">Transferase</keyword>